<keyword evidence="2" id="KW-1185">Reference proteome</keyword>
<dbReference type="EMBL" id="PGVG01000011">
    <property type="protein sequence ID" value="PJG54289.1"/>
    <property type="molecule type" value="Genomic_DNA"/>
</dbReference>
<dbReference type="OrthoDB" id="8089716at2"/>
<protein>
    <recommendedName>
        <fullName evidence="3">DUF2380 domain-containing protein</fullName>
    </recommendedName>
</protein>
<evidence type="ECO:0000313" key="2">
    <source>
        <dbReference type="Proteomes" id="UP000231194"/>
    </source>
</evidence>
<sequence length="190" mass="20792">MTNLSGHATPHFVLARARPGITIMRALICFAALLLTGSVALADPPKLAVFDFELIDTSLPGEFYGSKPEEARLVRISEQLRKELAESGRFQVLDIAPIREAARHANLQACGGCDLKLAGQLGADLEITGLVQKVSNLIINLNIYLRDVRTGNMITAASADMRGNTDESWSRTMSYLIRNRLLAPNYGRPE</sequence>
<organism evidence="1 2">
    <name type="scientific">Bradyrhizobium forestalis</name>
    <dbReference type="NCBI Taxonomy" id="1419263"/>
    <lineage>
        <taxon>Bacteria</taxon>
        <taxon>Pseudomonadati</taxon>
        <taxon>Pseudomonadota</taxon>
        <taxon>Alphaproteobacteria</taxon>
        <taxon>Hyphomicrobiales</taxon>
        <taxon>Nitrobacteraceae</taxon>
        <taxon>Bradyrhizobium</taxon>
    </lineage>
</organism>
<proteinExistence type="predicted"/>
<dbReference type="Gene3D" id="3.40.50.10610">
    <property type="entry name" value="ABC-type transport auxiliary lipoprotein component"/>
    <property type="match status" value="1"/>
</dbReference>
<evidence type="ECO:0000313" key="1">
    <source>
        <dbReference type="EMBL" id="PJG54289.1"/>
    </source>
</evidence>
<dbReference type="AlphaFoldDB" id="A0A2M8R934"/>
<evidence type="ECO:0008006" key="3">
    <source>
        <dbReference type="Google" id="ProtNLM"/>
    </source>
</evidence>
<comment type="caution">
    <text evidence="1">The sequence shown here is derived from an EMBL/GenBank/DDBJ whole genome shotgun (WGS) entry which is preliminary data.</text>
</comment>
<dbReference type="Pfam" id="PF11684">
    <property type="entry name" value="DUF3280"/>
    <property type="match status" value="1"/>
</dbReference>
<dbReference type="InterPro" id="IPR021698">
    <property type="entry name" value="DUF3280"/>
</dbReference>
<accession>A0A2M8R934</accession>
<gene>
    <name evidence="1" type="ORF">CVM73_15875</name>
</gene>
<reference evidence="1 2" key="1">
    <citation type="submission" date="2017-11" db="EMBL/GenBank/DDBJ databases">
        <title>Bradyrhizobium forestalis sp. nov., an efficient nitrogen-fixing bacterium isolated from nodules of forest legume species in the Amazon.</title>
        <authorList>
            <person name="Costa E.M."/>
            <person name="Guimaraes A."/>
            <person name="Carvalho T.S."/>
            <person name="Rodrigues T.L."/>
            <person name="Ribeiro P.R.A."/>
            <person name="Lebbe L."/>
            <person name="Willems A."/>
            <person name="Moreira F.M.S."/>
        </authorList>
    </citation>
    <scope>NUCLEOTIDE SEQUENCE [LARGE SCALE GENOMIC DNA]</scope>
    <source>
        <strain evidence="1 2">INPA54B</strain>
    </source>
</reference>
<name>A0A2M8R934_9BRAD</name>
<dbReference type="Proteomes" id="UP000231194">
    <property type="component" value="Unassembled WGS sequence"/>
</dbReference>
<dbReference type="RefSeq" id="WP_100232875.1">
    <property type="nucleotide sequence ID" value="NZ_PGVG01000011.1"/>
</dbReference>